<protein>
    <submittedName>
        <fullName evidence="2">BZ3500_MvSof-1268-A1-R1_Chr10-1g02544 protein</fullName>
    </submittedName>
</protein>
<feature type="compositionally biased region" description="Polar residues" evidence="1">
    <location>
        <begin position="470"/>
        <end position="481"/>
    </location>
</feature>
<organism evidence="2 3">
    <name type="scientific">Microbotryum saponariae</name>
    <dbReference type="NCBI Taxonomy" id="289078"/>
    <lineage>
        <taxon>Eukaryota</taxon>
        <taxon>Fungi</taxon>
        <taxon>Dikarya</taxon>
        <taxon>Basidiomycota</taxon>
        <taxon>Pucciniomycotina</taxon>
        <taxon>Microbotryomycetes</taxon>
        <taxon>Microbotryales</taxon>
        <taxon>Microbotryaceae</taxon>
        <taxon>Microbotryum</taxon>
    </lineage>
</organism>
<dbReference type="STRING" id="289078.A0A2X0M295"/>
<dbReference type="Proteomes" id="UP000249723">
    <property type="component" value="Unassembled WGS sequence"/>
</dbReference>
<feature type="compositionally biased region" description="Polar residues" evidence="1">
    <location>
        <begin position="212"/>
        <end position="223"/>
    </location>
</feature>
<gene>
    <name evidence="2" type="ORF">BZ3500_MVSOF-1268-A1-R1_CHR10-1G02544</name>
</gene>
<accession>A0A2X0M295</accession>
<feature type="compositionally biased region" description="Low complexity" evidence="1">
    <location>
        <begin position="622"/>
        <end position="631"/>
    </location>
</feature>
<feature type="compositionally biased region" description="Low complexity" evidence="1">
    <location>
        <begin position="224"/>
        <end position="234"/>
    </location>
</feature>
<feature type="region of interest" description="Disordered" evidence="1">
    <location>
        <begin position="457"/>
        <end position="500"/>
    </location>
</feature>
<feature type="compositionally biased region" description="Basic and acidic residues" evidence="1">
    <location>
        <begin position="154"/>
        <end position="171"/>
    </location>
</feature>
<proteinExistence type="predicted"/>
<feature type="region of interest" description="Disordered" evidence="1">
    <location>
        <begin position="1"/>
        <end position="75"/>
    </location>
</feature>
<feature type="region of interest" description="Disordered" evidence="1">
    <location>
        <begin position="570"/>
        <end position="589"/>
    </location>
</feature>
<evidence type="ECO:0000313" key="2">
    <source>
        <dbReference type="EMBL" id="SDA01259.1"/>
    </source>
</evidence>
<dbReference type="OrthoDB" id="1734943at2759"/>
<name>A0A2X0M295_9BASI</name>
<sequence>MLGGLKVTLPHLSLSRTNSPSRSAPSTPATEGPKSAALPGTVPSTPELPSTDLPMNPPSVETTKAKKIPSSLGPLGAVLRRSSSFRANGSLTPSTAINPVPVSAATAASALAPRSSSDNSIGLTPLQKSFGSNGHSGRHGDSSSSSSKSRRRAVSGDRHEHGRSLHKETSRSKTLSSLHMGPSSAGGLAISHSTSHPPLGRKPGKHSPPLHGSQTPLGTSSAVTSPTGAGGAVSSTTALSSAAIAPALHQLEESYVGKVGLKLGEAVNKVFVPGSATAPGGASEVVLNGRPAPRVTMARQCGELVVQELHAAIHDAYLLRTLLRSSVLKSLSLFLTRLTTLLLPPDLMPPPPLTPKEVDNLSPPLRFNLTIVRCAYELRRSLLAAGQIPGMPAFVRETLRPWADKLAEVMTRVMNPIILSVRIIVSGICTRARIPSDESSVVNGHLSSTMSMLGVEHDGAGSKPTAAKGATSQLRSLSMGRTTPAPASLTNSTKHGHGHGHGVDANGLALGPLWLRELTGVLEATAKLVARLECGGDADKWLVSVGTHAVWKGMLDLAARKIAVAIPGSVDGSAKAPATPGAETKTPGAQIVPTKSLFKSASKKGSVGPGDSPPFGTVSGDAASTPSSPFAATHPNGTSVVSSMTCSTPANDVAFIRLLCELELLEARLIAFTKHLSAPSSTPILPPHMSGSCSHELACGLCKTGRQFDAESSDDEDEDGGAGSTEAALAHSAMREAMQALSAMIVVVRASKYTDALLNAIREDGVKDDLHKKDESSAQSSYQDQNVEAMTPLTPMDLMRSHEPLVLPTTPVSSSPKTTIVEEKSASKPLVCPTLRHALATLPDLILLHLLASRCRRFSLPHERWGLADWRAYEKELRGFQAGEEWTAEVAWEMVNEVASREEELALETSRGGSAPSSEFEALELVREAARIKVGVEVGGS</sequence>
<feature type="region of interest" description="Disordered" evidence="1">
    <location>
        <begin position="112"/>
        <end position="234"/>
    </location>
</feature>
<feature type="compositionally biased region" description="Polar residues" evidence="1">
    <location>
        <begin position="118"/>
        <end position="130"/>
    </location>
</feature>
<reference evidence="3" key="1">
    <citation type="submission" date="2016-10" db="EMBL/GenBank/DDBJ databases">
        <authorList>
            <person name="Jeantristanb JTB J.-T."/>
            <person name="Ricardo R."/>
        </authorList>
    </citation>
    <scope>NUCLEOTIDE SEQUENCE [LARGE SCALE GENOMIC DNA]</scope>
</reference>
<keyword evidence="3" id="KW-1185">Reference proteome</keyword>
<evidence type="ECO:0000256" key="1">
    <source>
        <dbReference type="SAM" id="MobiDB-lite"/>
    </source>
</evidence>
<evidence type="ECO:0000313" key="3">
    <source>
        <dbReference type="Proteomes" id="UP000249723"/>
    </source>
</evidence>
<feature type="region of interest" description="Disordered" evidence="1">
    <location>
        <begin position="600"/>
        <end position="631"/>
    </location>
</feature>
<feature type="compositionally biased region" description="Low complexity" evidence="1">
    <location>
        <begin position="15"/>
        <end position="30"/>
    </location>
</feature>
<dbReference type="EMBL" id="FMWP01000116">
    <property type="protein sequence ID" value="SDA01259.1"/>
    <property type="molecule type" value="Genomic_DNA"/>
</dbReference>
<dbReference type="AlphaFoldDB" id="A0A2X0M295"/>